<dbReference type="GO" id="GO:0004803">
    <property type="term" value="F:transposase activity"/>
    <property type="evidence" value="ECO:0007669"/>
    <property type="project" value="InterPro"/>
</dbReference>
<organism evidence="2 3">
    <name type="scientific">Planotetraspora phitsanulokensis</name>
    <dbReference type="NCBI Taxonomy" id="575192"/>
    <lineage>
        <taxon>Bacteria</taxon>
        <taxon>Bacillati</taxon>
        <taxon>Actinomycetota</taxon>
        <taxon>Actinomycetes</taxon>
        <taxon>Streptosporangiales</taxon>
        <taxon>Streptosporangiaceae</taxon>
        <taxon>Planotetraspora</taxon>
    </lineage>
</organism>
<name>A0A8J3UDN1_9ACTN</name>
<dbReference type="AlphaFoldDB" id="A0A8J3UDN1"/>
<dbReference type="EMBL" id="BOOP01000085">
    <property type="protein sequence ID" value="GII43573.1"/>
    <property type="molecule type" value="Genomic_DNA"/>
</dbReference>
<proteinExistence type="predicted"/>
<feature type="domain" description="Transposase IS4-like" evidence="1">
    <location>
        <begin position="110"/>
        <end position="282"/>
    </location>
</feature>
<dbReference type="Pfam" id="PF01609">
    <property type="entry name" value="DDE_Tnp_1"/>
    <property type="match status" value="1"/>
</dbReference>
<dbReference type="GO" id="GO:0003677">
    <property type="term" value="F:DNA binding"/>
    <property type="evidence" value="ECO:0007669"/>
    <property type="project" value="InterPro"/>
</dbReference>
<protein>
    <recommendedName>
        <fullName evidence="1">Transposase IS4-like domain-containing protein</fullName>
    </recommendedName>
</protein>
<sequence length="304" mass="33934">MTKDLNTLATALYVKIDDHLIAFPDLAPERPRTGIQPILSDAELVTLAVLSALLGFTSERRWLRYAREHLPAMFPYLPTQSGYNKRLRAAATLITHLISILGRDTSLWSDDVWVIDSTPVECGRSRQTAQRSDLAGWAEYGYCASHSRFFWGLRLHLLCTLGGLPMAFALTGAKADERTTLLGMLHTAGDLVTRHPGQTIIADKQYYGRDFKHTLAATGLRLLRKARKGEPPRAGTALFKPLRQTIESINQTFKGQLDLERHGGRTPAGVITRVVTRILALTCVIWHNDKTGQPIKRSLIAYDH</sequence>
<reference evidence="2 3" key="1">
    <citation type="submission" date="2021-01" db="EMBL/GenBank/DDBJ databases">
        <title>Whole genome shotgun sequence of Planotetraspora phitsanulokensis NBRC 104273.</title>
        <authorList>
            <person name="Komaki H."/>
            <person name="Tamura T."/>
        </authorList>
    </citation>
    <scope>NUCLEOTIDE SEQUENCE [LARGE SCALE GENOMIC DNA]</scope>
    <source>
        <strain evidence="2 3">NBRC 104273</strain>
    </source>
</reference>
<evidence type="ECO:0000259" key="1">
    <source>
        <dbReference type="Pfam" id="PF01609"/>
    </source>
</evidence>
<keyword evidence="3" id="KW-1185">Reference proteome</keyword>
<dbReference type="RefSeq" id="WP_204078945.1">
    <property type="nucleotide sequence ID" value="NZ_BOOP01000085.1"/>
</dbReference>
<evidence type="ECO:0000313" key="3">
    <source>
        <dbReference type="Proteomes" id="UP000622547"/>
    </source>
</evidence>
<dbReference type="GO" id="GO:0006313">
    <property type="term" value="P:DNA transposition"/>
    <property type="evidence" value="ECO:0007669"/>
    <property type="project" value="InterPro"/>
</dbReference>
<dbReference type="NCBIfam" id="NF033520">
    <property type="entry name" value="transpos_IS982"/>
    <property type="match status" value="1"/>
</dbReference>
<dbReference type="Proteomes" id="UP000622547">
    <property type="component" value="Unassembled WGS sequence"/>
</dbReference>
<dbReference type="InterPro" id="IPR002559">
    <property type="entry name" value="Transposase_11"/>
</dbReference>
<accession>A0A8J3UDN1</accession>
<evidence type="ECO:0000313" key="2">
    <source>
        <dbReference type="EMBL" id="GII43573.1"/>
    </source>
</evidence>
<comment type="caution">
    <text evidence="2">The sequence shown here is derived from an EMBL/GenBank/DDBJ whole genome shotgun (WGS) entry which is preliminary data.</text>
</comment>
<gene>
    <name evidence="2" type="ORF">Pph01_85760</name>
</gene>